<accession>A0A844APF9</accession>
<feature type="compositionally biased region" description="Basic and acidic residues" evidence="1">
    <location>
        <begin position="21"/>
        <end position="61"/>
    </location>
</feature>
<name>A0A844APF9_9RHOB</name>
<dbReference type="EMBL" id="WIXK01000001">
    <property type="protein sequence ID" value="MQY41307.1"/>
    <property type="molecule type" value="Genomic_DNA"/>
</dbReference>
<keyword evidence="3" id="KW-1185">Reference proteome</keyword>
<evidence type="ECO:0000256" key="1">
    <source>
        <dbReference type="SAM" id="MobiDB-lite"/>
    </source>
</evidence>
<protein>
    <submittedName>
        <fullName evidence="2">DUF4169 family protein</fullName>
    </submittedName>
</protein>
<dbReference type="InterPro" id="IPR025227">
    <property type="entry name" value="DUF4169"/>
</dbReference>
<gene>
    <name evidence="2" type="ORF">GG681_01525</name>
</gene>
<evidence type="ECO:0000313" key="2">
    <source>
        <dbReference type="EMBL" id="MQY41307.1"/>
    </source>
</evidence>
<dbReference type="Proteomes" id="UP000436694">
    <property type="component" value="Unassembled WGS sequence"/>
</dbReference>
<feature type="region of interest" description="Disordered" evidence="1">
    <location>
        <begin position="1"/>
        <end position="61"/>
    </location>
</feature>
<feature type="compositionally biased region" description="Basic residues" evidence="1">
    <location>
        <begin position="9"/>
        <end position="19"/>
    </location>
</feature>
<dbReference type="RefSeq" id="WP_153544371.1">
    <property type="nucleotide sequence ID" value="NZ_WIXK01000001.1"/>
</dbReference>
<reference evidence="2 3" key="1">
    <citation type="submission" date="2019-10" db="EMBL/GenBank/DDBJ databases">
        <title>Epibacterium sp. nov., isolated from seawater.</title>
        <authorList>
            <person name="Zhang X."/>
            <person name="Li N."/>
        </authorList>
    </citation>
    <scope>NUCLEOTIDE SEQUENCE [LARGE SCALE GENOMIC DNA]</scope>
    <source>
        <strain evidence="2 3">SM1969</strain>
    </source>
</reference>
<proteinExistence type="predicted"/>
<comment type="caution">
    <text evidence="2">The sequence shown here is derived from an EMBL/GenBank/DDBJ whole genome shotgun (WGS) entry which is preliminary data.</text>
</comment>
<dbReference type="AlphaFoldDB" id="A0A844APF9"/>
<evidence type="ECO:0000313" key="3">
    <source>
        <dbReference type="Proteomes" id="UP000436694"/>
    </source>
</evidence>
<organism evidence="2 3">
    <name type="scientific">Tritonibacter aquimaris</name>
    <dbReference type="NCBI Taxonomy" id="2663379"/>
    <lineage>
        <taxon>Bacteria</taxon>
        <taxon>Pseudomonadati</taxon>
        <taxon>Pseudomonadota</taxon>
        <taxon>Alphaproteobacteria</taxon>
        <taxon>Rhodobacterales</taxon>
        <taxon>Paracoccaceae</taxon>
        <taxon>Tritonibacter</taxon>
    </lineage>
</organism>
<dbReference type="Pfam" id="PF13770">
    <property type="entry name" value="DUF4169"/>
    <property type="match status" value="1"/>
</dbReference>
<sequence length="61" mass="7099">MADIVNLNRFRKEKARNAKKSQADENAVKFGRSKADKQRDDAAHEKDVLHLDQHRLDPKDE</sequence>